<dbReference type="Gene3D" id="3.20.20.450">
    <property type="entry name" value="EAL domain"/>
    <property type="match status" value="1"/>
</dbReference>
<dbReference type="InterPro" id="IPR035919">
    <property type="entry name" value="EAL_sf"/>
</dbReference>
<dbReference type="SMART" id="SM00052">
    <property type="entry name" value="EAL"/>
    <property type="match status" value="1"/>
</dbReference>
<feature type="transmembrane region" description="Helical" evidence="1">
    <location>
        <begin position="33"/>
        <end position="52"/>
    </location>
</feature>
<feature type="transmembrane region" description="Helical" evidence="1">
    <location>
        <begin position="6"/>
        <end position="21"/>
    </location>
</feature>
<dbReference type="CDD" id="cd01948">
    <property type="entry name" value="EAL"/>
    <property type="match status" value="1"/>
</dbReference>
<dbReference type="OrthoDB" id="9805474at2"/>
<feature type="transmembrane region" description="Helical" evidence="1">
    <location>
        <begin position="102"/>
        <end position="125"/>
    </location>
</feature>
<accession>A0A1G5BS42</accession>
<dbReference type="PROSITE" id="PS50883">
    <property type="entry name" value="EAL"/>
    <property type="match status" value="1"/>
</dbReference>
<sequence length="635" mass="72177">MEIRTLIIAILVLGILMLIYMRKSILQLSTTRMFCLFLVLSALNIVVEMVEYGAFVYPDESNLWLQGISRGLYLITLLVTVFSLCIYTYSRFTIKRGVPVKNAVLSAIPAALGFLLIILSKVLFGGTSSDILLTICYIIGMLYSIASVVLACAYNGRTKREILSAIVVSHLVWCAMFIFQIIRKGTQVSSVAITASALIIYIFVENPKDYYEKSIPGVRNKDAFIAMLAERFARPKTFFIMSVIFIEKNILFTDSARKALEDEQKKVAEFARSDYQLSAYLSSWNTLSFMTGRADVVERFMSAINLYKGIGAGSYRFTFSVVEAPRIVKELDKAMQILTYVSGEYAYSQSSPNIVIDENIVDKMVYRNTIEDVVRQAVKDKSFDVYYQPILSVKEGSFSSAEALVRLRRRDGEKYISPEDFIPIAERCGLVQEIDDLVFEKVCSFIAKENLISYGIKTIEVNLSGNEAVDAHTHERLFRKMEKYHIPPNYINFEITDTSHITGDATFKENFTKMREQGFTFSMDDFGVGDSNILELLKFDYVLIKMDREFIWNCLDPENPEKLNVLKHTIDFMKKNGLHVLAEGVETLEQARILIDNGVEYLQGFYYSRPVPENDYIEFLNAQKGLVHKADGTAN</sequence>
<gene>
    <name evidence="3" type="ORF">SAMN02910451_00783</name>
</gene>
<name>A0A1G5BS42_9FIRM</name>
<organism evidence="3 4">
    <name type="scientific">Butyrivibrio hungatei</name>
    <dbReference type="NCBI Taxonomy" id="185008"/>
    <lineage>
        <taxon>Bacteria</taxon>
        <taxon>Bacillati</taxon>
        <taxon>Bacillota</taxon>
        <taxon>Clostridia</taxon>
        <taxon>Lachnospirales</taxon>
        <taxon>Lachnospiraceae</taxon>
        <taxon>Butyrivibrio</taxon>
    </lineage>
</organism>
<dbReference type="Proteomes" id="UP000183047">
    <property type="component" value="Unassembled WGS sequence"/>
</dbReference>
<feature type="transmembrane region" description="Helical" evidence="1">
    <location>
        <begin position="72"/>
        <end position="90"/>
    </location>
</feature>
<proteinExistence type="predicted"/>
<keyword evidence="4" id="KW-1185">Reference proteome</keyword>
<evidence type="ECO:0000313" key="3">
    <source>
        <dbReference type="EMBL" id="SCX92943.1"/>
    </source>
</evidence>
<dbReference type="EMBL" id="FMUR01000005">
    <property type="protein sequence ID" value="SCX92943.1"/>
    <property type="molecule type" value="Genomic_DNA"/>
</dbReference>
<dbReference type="AlphaFoldDB" id="A0A1G5BS42"/>
<dbReference type="Pfam" id="PF00563">
    <property type="entry name" value="EAL"/>
    <property type="match status" value="1"/>
</dbReference>
<feature type="domain" description="EAL" evidence="2">
    <location>
        <begin position="367"/>
        <end position="624"/>
    </location>
</feature>
<dbReference type="SUPFAM" id="SSF141868">
    <property type="entry name" value="EAL domain-like"/>
    <property type="match status" value="1"/>
</dbReference>
<dbReference type="PANTHER" id="PTHR33121:SF70">
    <property type="entry name" value="SIGNALING PROTEIN YKOW"/>
    <property type="match status" value="1"/>
</dbReference>
<keyword evidence="1" id="KW-0472">Membrane</keyword>
<dbReference type="GO" id="GO:0071111">
    <property type="term" value="F:cyclic-guanylate-specific phosphodiesterase activity"/>
    <property type="evidence" value="ECO:0007669"/>
    <property type="project" value="InterPro"/>
</dbReference>
<protein>
    <submittedName>
        <fullName evidence="3">EAL domain, c-di-GMP-specific phosphodiesterase class I (Or its enzymatically inactive variant)</fullName>
    </submittedName>
</protein>
<evidence type="ECO:0000259" key="2">
    <source>
        <dbReference type="PROSITE" id="PS50883"/>
    </source>
</evidence>
<reference evidence="4" key="1">
    <citation type="submission" date="2016-10" db="EMBL/GenBank/DDBJ databases">
        <authorList>
            <person name="Varghese N."/>
            <person name="Submissions S."/>
        </authorList>
    </citation>
    <scope>NUCLEOTIDE SEQUENCE [LARGE SCALE GENOMIC DNA]</scope>
    <source>
        <strain evidence="4">XBD2006</strain>
    </source>
</reference>
<dbReference type="PANTHER" id="PTHR33121">
    <property type="entry name" value="CYCLIC DI-GMP PHOSPHODIESTERASE PDEF"/>
    <property type="match status" value="1"/>
</dbReference>
<dbReference type="InterPro" id="IPR050706">
    <property type="entry name" value="Cyclic-di-GMP_PDE-like"/>
</dbReference>
<evidence type="ECO:0000256" key="1">
    <source>
        <dbReference type="SAM" id="Phobius"/>
    </source>
</evidence>
<feature type="transmembrane region" description="Helical" evidence="1">
    <location>
        <begin position="162"/>
        <end position="182"/>
    </location>
</feature>
<keyword evidence="1" id="KW-1133">Transmembrane helix</keyword>
<evidence type="ECO:0000313" key="4">
    <source>
        <dbReference type="Proteomes" id="UP000183047"/>
    </source>
</evidence>
<feature type="transmembrane region" description="Helical" evidence="1">
    <location>
        <begin position="131"/>
        <end position="155"/>
    </location>
</feature>
<dbReference type="InterPro" id="IPR001633">
    <property type="entry name" value="EAL_dom"/>
</dbReference>
<keyword evidence="1" id="KW-0812">Transmembrane</keyword>